<dbReference type="Pfam" id="PF16068">
    <property type="entry name" value="DUF4810"/>
    <property type="match status" value="1"/>
</dbReference>
<protein>
    <recommendedName>
        <fullName evidence="4">DUF4810 domain-containing protein</fullName>
    </recommendedName>
</protein>
<proteinExistence type="predicted"/>
<reference evidence="2 3" key="1">
    <citation type="journal article" date="2014" name="PLoS Genet.">
        <title>Hidden diversity in honey bee gut symbionts detected by single-cell genomics.</title>
        <authorList>
            <person name="Engel P."/>
            <person name="Stepanauskas R."/>
            <person name="Moran N."/>
        </authorList>
    </citation>
    <scope>NUCLEOTIDE SEQUENCE [LARGE SCALE GENOMIC DNA]</scope>
    <source>
        <strain evidence="2 3">SCGC AB-598-J21</strain>
    </source>
</reference>
<feature type="signal peptide" evidence="1">
    <location>
        <begin position="1"/>
        <end position="23"/>
    </location>
</feature>
<dbReference type="PIRSF" id="PIRSF020555">
    <property type="entry name" value="UCP020555"/>
    <property type="match status" value="1"/>
</dbReference>
<evidence type="ECO:0008006" key="4">
    <source>
        <dbReference type="Google" id="ProtNLM"/>
    </source>
</evidence>
<dbReference type="AlphaFoldDB" id="A0A074VA04"/>
<evidence type="ECO:0000313" key="2">
    <source>
        <dbReference type="EMBL" id="KEQ01966.1"/>
    </source>
</evidence>
<evidence type="ECO:0000313" key="3">
    <source>
        <dbReference type="Proteomes" id="UP000027644"/>
    </source>
</evidence>
<keyword evidence="1" id="KW-0732">Signal</keyword>
<comment type="caution">
    <text evidence="2">The sequence shown here is derived from an EMBL/GenBank/DDBJ whole genome shotgun (WGS) entry which is preliminary data.</text>
</comment>
<organism evidence="2 3">
    <name type="scientific">Snodgrassella alvi SCGC AB-598-J21</name>
    <dbReference type="NCBI Taxonomy" id="1385367"/>
    <lineage>
        <taxon>Bacteria</taxon>
        <taxon>Pseudomonadati</taxon>
        <taxon>Pseudomonadota</taxon>
        <taxon>Betaproteobacteria</taxon>
        <taxon>Neisseriales</taxon>
        <taxon>Neisseriaceae</taxon>
        <taxon>Snodgrassella</taxon>
    </lineage>
</organism>
<dbReference type="InterPro" id="IPR014508">
    <property type="entry name" value="UCP020555_TPR-like"/>
</dbReference>
<dbReference type="Proteomes" id="UP000027644">
    <property type="component" value="Unassembled WGS sequence"/>
</dbReference>
<name>A0A074VA04_9NEIS</name>
<feature type="chain" id="PRO_5001700478" description="DUF4810 domain-containing protein" evidence="1">
    <location>
        <begin position="24"/>
        <end position="118"/>
    </location>
</feature>
<evidence type="ECO:0000256" key="1">
    <source>
        <dbReference type="SAM" id="SignalP"/>
    </source>
</evidence>
<accession>A0A074VA04</accession>
<dbReference type="EMBL" id="AVQL01000207">
    <property type="protein sequence ID" value="KEQ01966.1"/>
    <property type="molecule type" value="Genomic_DNA"/>
</dbReference>
<gene>
    <name evidence="2" type="ORF">SASC598J21_002570</name>
</gene>
<sequence length="118" mass="13048">MKKIITTAIATLILAVCAHQSQSATLYYWGDYHKLQYQALDGKTSLEEQIAGMEKYFIDAANHHSKPAPGAHAHLGMLYAQAGNRAGAKAQFEKEKAAFPESATYMNFLLKNIDKDKS</sequence>